<gene>
    <name evidence="1" type="ORF">BS47DRAFT_980083</name>
</gene>
<name>A0A9P6AX16_9AGAM</name>
<dbReference type="AlphaFoldDB" id="A0A9P6AX16"/>
<accession>A0A9P6AX16</accession>
<protein>
    <submittedName>
        <fullName evidence="1">Uncharacterized protein</fullName>
    </submittedName>
</protein>
<evidence type="ECO:0000313" key="2">
    <source>
        <dbReference type="Proteomes" id="UP000886523"/>
    </source>
</evidence>
<evidence type="ECO:0000313" key="1">
    <source>
        <dbReference type="EMBL" id="KAF9513242.1"/>
    </source>
</evidence>
<sequence>MTPLRVCRLWNFLGWVSSSWTGHRDQGLSAHPSLVYRIVMQFVATADTSRRIFLLFTSHSTASRQMHALDP</sequence>
<organism evidence="1 2">
    <name type="scientific">Hydnum rufescens UP504</name>
    <dbReference type="NCBI Taxonomy" id="1448309"/>
    <lineage>
        <taxon>Eukaryota</taxon>
        <taxon>Fungi</taxon>
        <taxon>Dikarya</taxon>
        <taxon>Basidiomycota</taxon>
        <taxon>Agaricomycotina</taxon>
        <taxon>Agaricomycetes</taxon>
        <taxon>Cantharellales</taxon>
        <taxon>Hydnaceae</taxon>
        <taxon>Hydnum</taxon>
    </lineage>
</organism>
<reference evidence="1" key="1">
    <citation type="journal article" date="2020" name="Nat. Commun.">
        <title>Large-scale genome sequencing of mycorrhizal fungi provides insights into the early evolution of symbiotic traits.</title>
        <authorList>
            <person name="Miyauchi S."/>
            <person name="Kiss E."/>
            <person name="Kuo A."/>
            <person name="Drula E."/>
            <person name="Kohler A."/>
            <person name="Sanchez-Garcia M."/>
            <person name="Morin E."/>
            <person name="Andreopoulos B."/>
            <person name="Barry K.W."/>
            <person name="Bonito G."/>
            <person name="Buee M."/>
            <person name="Carver A."/>
            <person name="Chen C."/>
            <person name="Cichocki N."/>
            <person name="Clum A."/>
            <person name="Culley D."/>
            <person name="Crous P.W."/>
            <person name="Fauchery L."/>
            <person name="Girlanda M."/>
            <person name="Hayes R.D."/>
            <person name="Keri Z."/>
            <person name="LaButti K."/>
            <person name="Lipzen A."/>
            <person name="Lombard V."/>
            <person name="Magnuson J."/>
            <person name="Maillard F."/>
            <person name="Murat C."/>
            <person name="Nolan M."/>
            <person name="Ohm R.A."/>
            <person name="Pangilinan J."/>
            <person name="Pereira M.F."/>
            <person name="Perotto S."/>
            <person name="Peter M."/>
            <person name="Pfister S."/>
            <person name="Riley R."/>
            <person name="Sitrit Y."/>
            <person name="Stielow J.B."/>
            <person name="Szollosi G."/>
            <person name="Zifcakova L."/>
            <person name="Stursova M."/>
            <person name="Spatafora J.W."/>
            <person name="Tedersoo L."/>
            <person name="Vaario L.M."/>
            <person name="Yamada A."/>
            <person name="Yan M."/>
            <person name="Wang P."/>
            <person name="Xu J."/>
            <person name="Bruns T."/>
            <person name="Baldrian P."/>
            <person name="Vilgalys R."/>
            <person name="Dunand C."/>
            <person name="Henrissat B."/>
            <person name="Grigoriev I.V."/>
            <person name="Hibbett D."/>
            <person name="Nagy L.G."/>
            <person name="Martin F.M."/>
        </authorList>
    </citation>
    <scope>NUCLEOTIDE SEQUENCE</scope>
    <source>
        <strain evidence="1">UP504</strain>
    </source>
</reference>
<dbReference type="EMBL" id="MU128975">
    <property type="protein sequence ID" value="KAF9513242.1"/>
    <property type="molecule type" value="Genomic_DNA"/>
</dbReference>
<keyword evidence="2" id="KW-1185">Reference proteome</keyword>
<comment type="caution">
    <text evidence="1">The sequence shown here is derived from an EMBL/GenBank/DDBJ whole genome shotgun (WGS) entry which is preliminary data.</text>
</comment>
<proteinExistence type="predicted"/>
<dbReference type="Proteomes" id="UP000886523">
    <property type="component" value="Unassembled WGS sequence"/>
</dbReference>